<gene>
    <name evidence="2" type="ORF">PSALAMII_LOCUS9238</name>
</gene>
<comment type="caution">
    <text evidence="2">The sequence shown here is derived from an EMBL/GenBank/DDBJ whole genome shotgun (WGS) entry which is preliminary data.</text>
</comment>
<name>A0A9W4JP41_9EURO</name>
<dbReference type="CDD" id="cd08276">
    <property type="entry name" value="MDR7"/>
    <property type="match status" value="1"/>
</dbReference>
<sequence length="408" mass="44161">MSTAACQFVSHFDGIDGLKKVEAQVSPPGSGEVLVEIHSVSLNYRDMEVIRGEYNHHRAIGQGPNIVPCSDMCGVVKNVGQDVTKWKVGDRVLSTFIPDHQTGQLTESAVSKGVGLPLPGVLATHRIFADYALIKAPEHMSDQEASTLTIASVTAWMGINGMRPLGQNGGQDEYVLLQGTGGVGIAALQIAKASGAKGASPPVWASCLGFVNPNSLGQTFESTIAKAPDWEKSVMDVTKGHGADIILETGGAETILKSFQCAAYGGLINCIGYTSGKGSTTGDQPNINLLTLSKTLTLKGIINGPTDRFEEMVKFYEKHEIHPVVNRVFTWSFRSINRLHLQPYILIPWLVSDLNSFMCSPPVNVALAAQANEKQPCTIVYLYHVAIEFSFRLEMLLYIRIFRVPPCS</sequence>
<dbReference type="Gene3D" id="3.90.180.10">
    <property type="entry name" value="Medium-chain alcohol dehydrogenases, catalytic domain"/>
    <property type="match status" value="1"/>
</dbReference>
<dbReference type="InterPro" id="IPR052711">
    <property type="entry name" value="Zinc_ADH-like"/>
</dbReference>
<dbReference type="Pfam" id="PF00107">
    <property type="entry name" value="ADH_zinc_N"/>
    <property type="match status" value="1"/>
</dbReference>
<proteinExistence type="predicted"/>
<dbReference type="SMART" id="SM00829">
    <property type="entry name" value="PKS_ER"/>
    <property type="match status" value="1"/>
</dbReference>
<organism evidence="2 3">
    <name type="scientific">Penicillium salamii</name>
    <dbReference type="NCBI Taxonomy" id="1612424"/>
    <lineage>
        <taxon>Eukaryota</taxon>
        <taxon>Fungi</taxon>
        <taxon>Dikarya</taxon>
        <taxon>Ascomycota</taxon>
        <taxon>Pezizomycotina</taxon>
        <taxon>Eurotiomycetes</taxon>
        <taxon>Eurotiomycetidae</taxon>
        <taxon>Eurotiales</taxon>
        <taxon>Aspergillaceae</taxon>
        <taxon>Penicillium</taxon>
    </lineage>
</organism>
<evidence type="ECO:0000313" key="2">
    <source>
        <dbReference type="EMBL" id="CAG8411581.1"/>
    </source>
</evidence>
<dbReference type="EMBL" id="CAJVPA010000218">
    <property type="protein sequence ID" value="CAG8411581.1"/>
    <property type="molecule type" value="Genomic_DNA"/>
</dbReference>
<dbReference type="Gene3D" id="3.40.50.720">
    <property type="entry name" value="NAD(P)-binding Rossmann-like Domain"/>
    <property type="match status" value="1"/>
</dbReference>
<dbReference type="PANTHER" id="PTHR45033">
    <property type="match status" value="1"/>
</dbReference>
<protein>
    <recommendedName>
        <fullName evidence="1">Enoyl reductase (ER) domain-containing protein</fullName>
    </recommendedName>
</protein>
<accession>A0A9W4JP41</accession>
<dbReference type="PANTHER" id="PTHR45033:SF1">
    <property type="entry name" value="OXIDOREDUCTASE (EUROFUNG)"/>
    <property type="match status" value="1"/>
</dbReference>
<dbReference type="InterPro" id="IPR013154">
    <property type="entry name" value="ADH-like_N"/>
</dbReference>
<dbReference type="Pfam" id="PF08240">
    <property type="entry name" value="ADH_N"/>
    <property type="match status" value="1"/>
</dbReference>
<dbReference type="InterPro" id="IPR013149">
    <property type="entry name" value="ADH-like_C"/>
</dbReference>
<dbReference type="GO" id="GO:0016491">
    <property type="term" value="F:oxidoreductase activity"/>
    <property type="evidence" value="ECO:0007669"/>
    <property type="project" value="InterPro"/>
</dbReference>
<evidence type="ECO:0000313" key="3">
    <source>
        <dbReference type="Proteomes" id="UP001152646"/>
    </source>
</evidence>
<dbReference type="InterPro" id="IPR011032">
    <property type="entry name" value="GroES-like_sf"/>
</dbReference>
<dbReference type="OrthoDB" id="3509362at2759"/>
<dbReference type="SUPFAM" id="SSF51735">
    <property type="entry name" value="NAD(P)-binding Rossmann-fold domains"/>
    <property type="match status" value="1"/>
</dbReference>
<reference evidence="2" key="1">
    <citation type="submission" date="2021-07" db="EMBL/GenBank/DDBJ databases">
        <authorList>
            <person name="Branca A.L. A."/>
        </authorList>
    </citation>
    <scope>NUCLEOTIDE SEQUENCE</scope>
</reference>
<dbReference type="AlphaFoldDB" id="A0A9W4JP41"/>
<dbReference type="SUPFAM" id="SSF50129">
    <property type="entry name" value="GroES-like"/>
    <property type="match status" value="1"/>
</dbReference>
<evidence type="ECO:0000259" key="1">
    <source>
        <dbReference type="SMART" id="SM00829"/>
    </source>
</evidence>
<dbReference type="Proteomes" id="UP001152646">
    <property type="component" value="Unassembled WGS sequence"/>
</dbReference>
<feature type="domain" description="Enoyl reductase (ER)" evidence="1">
    <location>
        <begin position="14"/>
        <end position="341"/>
    </location>
</feature>
<dbReference type="InterPro" id="IPR036291">
    <property type="entry name" value="NAD(P)-bd_dom_sf"/>
</dbReference>
<dbReference type="InterPro" id="IPR020843">
    <property type="entry name" value="ER"/>
</dbReference>